<evidence type="ECO:0000256" key="2">
    <source>
        <dbReference type="ARBA" id="ARBA00022448"/>
    </source>
</evidence>
<evidence type="ECO:0000256" key="6">
    <source>
        <dbReference type="ARBA" id="ARBA00023014"/>
    </source>
</evidence>
<dbReference type="Pfam" id="PF13459">
    <property type="entry name" value="Fer4_15"/>
    <property type="match status" value="1"/>
</dbReference>
<evidence type="ECO:0000256" key="7">
    <source>
        <dbReference type="ARBA" id="ARBA00023291"/>
    </source>
</evidence>
<comment type="cofactor">
    <cofactor evidence="1">
        <name>[3Fe-4S] cluster</name>
        <dbReference type="ChEBI" id="CHEBI:21137"/>
    </cofactor>
</comment>
<accession>A0A838AC28</accession>
<keyword evidence="11" id="KW-1185">Reference proteome</keyword>
<dbReference type="AlphaFoldDB" id="A0A838AC28"/>
<keyword evidence="2 8" id="KW-0813">Transport</keyword>
<dbReference type="PANTHER" id="PTHR36923">
    <property type="entry name" value="FERREDOXIN"/>
    <property type="match status" value="1"/>
</dbReference>
<keyword evidence="7" id="KW-0003">3Fe-4S</keyword>
<evidence type="ECO:0000256" key="4">
    <source>
        <dbReference type="ARBA" id="ARBA00022982"/>
    </source>
</evidence>
<dbReference type="InterPro" id="IPR001080">
    <property type="entry name" value="3Fe4S_ferredoxin"/>
</dbReference>
<evidence type="ECO:0000256" key="5">
    <source>
        <dbReference type="ARBA" id="ARBA00023004"/>
    </source>
</evidence>
<dbReference type="PANTHER" id="PTHR36923:SF3">
    <property type="entry name" value="FERREDOXIN"/>
    <property type="match status" value="1"/>
</dbReference>
<reference evidence="10 11" key="1">
    <citation type="submission" date="2020-07" db="EMBL/GenBank/DDBJ databases">
        <title>Genome of Haloechinothrix sp.</title>
        <authorList>
            <person name="Tang S.-K."/>
            <person name="Yang L."/>
            <person name="Zhu W.-Y."/>
        </authorList>
    </citation>
    <scope>NUCLEOTIDE SEQUENCE [LARGE SCALE GENOMIC DNA]</scope>
    <source>
        <strain evidence="10 11">YIM 98757</strain>
    </source>
</reference>
<feature type="domain" description="4Fe-4S ferredoxin-type" evidence="9">
    <location>
        <begin position="1"/>
        <end position="29"/>
    </location>
</feature>
<gene>
    <name evidence="10" type="ORF">H0B56_14345</name>
</gene>
<dbReference type="Gene3D" id="3.30.70.20">
    <property type="match status" value="1"/>
</dbReference>
<sequence length="64" mass="7116">MKVSVDKNRCVGTGLCVLTSPDVFDQRDDGTVELRQETPPIDEYEFVREAARMCPSHAITVSDS</sequence>
<dbReference type="PROSITE" id="PS51379">
    <property type="entry name" value="4FE4S_FER_2"/>
    <property type="match status" value="1"/>
</dbReference>
<protein>
    <recommendedName>
        <fullName evidence="8">Ferredoxin</fullName>
    </recommendedName>
</protein>
<dbReference type="GO" id="GO:0005506">
    <property type="term" value="F:iron ion binding"/>
    <property type="evidence" value="ECO:0007669"/>
    <property type="project" value="UniProtKB-UniRule"/>
</dbReference>
<evidence type="ECO:0000313" key="11">
    <source>
        <dbReference type="Proteomes" id="UP000582974"/>
    </source>
</evidence>
<evidence type="ECO:0000313" key="10">
    <source>
        <dbReference type="EMBL" id="MBA0126728.1"/>
    </source>
</evidence>
<comment type="function">
    <text evidence="8">Ferredoxins are iron-sulfur proteins that transfer electrons in a wide variety of metabolic reactions.</text>
</comment>
<dbReference type="RefSeq" id="WP_180893579.1">
    <property type="nucleotide sequence ID" value="NZ_JACCKD010000005.1"/>
</dbReference>
<keyword evidence="6 8" id="KW-0411">Iron-sulfur</keyword>
<evidence type="ECO:0000256" key="1">
    <source>
        <dbReference type="ARBA" id="ARBA00001927"/>
    </source>
</evidence>
<dbReference type="SUPFAM" id="SSF54862">
    <property type="entry name" value="4Fe-4S ferredoxins"/>
    <property type="match status" value="1"/>
</dbReference>
<evidence type="ECO:0000259" key="9">
    <source>
        <dbReference type="PROSITE" id="PS51379"/>
    </source>
</evidence>
<comment type="caution">
    <text evidence="10">The sequence shown here is derived from an EMBL/GenBank/DDBJ whole genome shotgun (WGS) entry which is preliminary data.</text>
</comment>
<organism evidence="10 11">
    <name type="scientific">Haloechinothrix aidingensis</name>
    <dbReference type="NCBI Taxonomy" id="2752311"/>
    <lineage>
        <taxon>Bacteria</taxon>
        <taxon>Bacillati</taxon>
        <taxon>Actinomycetota</taxon>
        <taxon>Actinomycetes</taxon>
        <taxon>Pseudonocardiales</taxon>
        <taxon>Pseudonocardiaceae</taxon>
        <taxon>Haloechinothrix</taxon>
    </lineage>
</organism>
<dbReference type="GO" id="GO:0051538">
    <property type="term" value="F:3 iron, 4 sulfur cluster binding"/>
    <property type="evidence" value="ECO:0007669"/>
    <property type="project" value="UniProtKB-KW"/>
</dbReference>
<keyword evidence="4 8" id="KW-0249">Electron transport</keyword>
<keyword evidence="5 8" id="KW-0408">Iron</keyword>
<dbReference type="Proteomes" id="UP000582974">
    <property type="component" value="Unassembled WGS sequence"/>
</dbReference>
<name>A0A838AC28_9PSEU</name>
<evidence type="ECO:0000256" key="3">
    <source>
        <dbReference type="ARBA" id="ARBA00022723"/>
    </source>
</evidence>
<dbReference type="GO" id="GO:0009055">
    <property type="term" value="F:electron transfer activity"/>
    <property type="evidence" value="ECO:0007669"/>
    <property type="project" value="UniProtKB-UniRule"/>
</dbReference>
<dbReference type="PRINTS" id="PR00352">
    <property type="entry name" value="3FE4SFRDOXIN"/>
</dbReference>
<dbReference type="InterPro" id="IPR017896">
    <property type="entry name" value="4Fe4S_Fe-S-bd"/>
</dbReference>
<proteinExistence type="predicted"/>
<evidence type="ECO:0000256" key="8">
    <source>
        <dbReference type="RuleBase" id="RU368020"/>
    </source>
</evidence>
<dbReference type="InterPro" id="IPR051269">
    <property type="entry name" value="Fe-S_cluster_ET"/>
</dbReference>
<dbReference type="EMBL" id="JACCKD010000005">
    <property type="protein sequence ID" value="MBA0126728.1"/>
    <property type="molecule type" value="Genomic_DNA"/>
</dbReference>
<keyword evidence="3 8" id="KW-0479">Metal-binding</keyword>